<gene>
    <name evidence="1" type="ORF">PCC79_02685</name>
</gene>
<dbReference type="EMBL" id="CP115965">
    <property type="protein sequence ID" value="WZW99129.1"/>
    <property type="molecule type" value="Genomic_DNA"/>
</dbReference>
<name>A0ABZ3C8M1_9ACTN</name>
<organism evidence="1 2">
    <name type="scientific">Propioniciclava soli</name>
    <dbReference type="NCBI Taxonomy" id="2775081"/>
    <lineage>
        <taxon>Bacteria</taxon>
        <taxon>Bacillati</taxon>
        <taxon>Actinomycetota</taxon>
        <taxon>Actinomycetes</taxon>
        <taxon>Propionibacteriales</taxon>
        <taxon>Propionibacteriaceae</taxon>
        <taxon>Propioniciclava</taxon>
    </lineage>
</organism>
<evidence type="ECO:0000313" key="1">
    <source>
        <dbReference type="EMBL" id="WZW99129.1"/>
    </source>
</evidence>
<dbReference type="RefSeq" id="WP_342372921.1">
    <property type="nucleotide sequence ID" value="NZ_CP115965.1"/>
</dbReference>
<sequence length="193" mass="19845">MGQTPDPLAAVVAARDAALAADRALAAAVLDARGAGCSWAELGDVLGVSRQAAFKRFGRPVDPDSGRTLGTGPHVDPAALAEAVFRSIAAADYAALHAAMTSHCARELSRGRVAGVWREVLAAVGEVESYSGHGVRTLAGELLPLEPQPGPLVARLVLEHEAGRMVGHVAVNHAGKVTGVLVAPLEHEDAMAF</sequence>
<protein>
    <submittedName>
        <fullName evidence="1">Uncharacterized protein</fullName>
    </submittedName>
</protein>
<evidence type="ECO:0000313" key="2">
    <source>
        <dbReference type="Proteomes" id="UP001434337"/>
    </source>
</evidence>
<keyword evidence="2" id="KW-1185">Reference proteome</keyword>
<proteinExistence type="predicted"/>
<reference evidence="1 2" key="1">
    <citation type="journal article" date="2023" name="Environ Microbiome">
        <title>A coral-associated actinobacterium mitigates coral bleaching under heat stress.</title>
        <authorList>
            <person name="Li J."/>
            <person name="Zou Y."/>
            <person name="Li Q."/>
            <person name="Zhang J."/>
            <person name="Bourne D.G."/>
            <person name="Lyu Y."/>
            <person name="Liu C."/>
            <person name="Zhang S."/>
        </authorList>
    </citation>
    <scope>NUCLEOTIDE SEQUENCE [LARGE SCALE GENOMIC DNA]</scope>
    <source>
        <strain evidence="1 2">SCSIO 13291</strain>
    </source>
</reference>
<dbReference type="Proteomes" id="UP001434337">
    <property type="component" value="Chromosome"/>
</dbReference>
<accession>A0ABZ3C8M1</accession>